<accession>A0A811VGY2</accession>
<feature type="compositionally biased region" description="Low complexity" evidence="2">
    <location>
        <begin position="114"/>
        <end position="180"/>
    </location>
</feature>
<evidence type="ECO:0000256" key="2">
    <source>
        <dbReference type="SAM" id="MobiDB-lite"/>
    </source>
</evidence>
<dbReference type="CDD" id="cd09827">
    <property type="entry name" value="PET_Prickle"/>
    <property type="match status" value="1"/>
</dbReference>
<keyword evidence="5" id="KW-1185">Reference proteome</keyword>
<gene>
    <name evidence="4" type="ORF">CCAP1982_LOCUS21487</name>
</gene>
<evidence type="ECO:0000256" key="1">
    <source>
        <dbReference type="ARBA" id="ARBA00022737"/>
    </source>
</evidence>
<keyword evidence="1" id="KW-0677">Repeat</keyword>
<reference evidence="4" key="1">
    <citation type="submission" date="2020-11" db="EMBL/GenBank/DDBJ databases">
        <authorList>
            <person name="Whitehead M."/>
        </authorList>
    </citation>
    <scope>NUCLEOTIDE SEQUENCE</scope>
    <source>
        <strain evidence="4">EGII</strain>
    </source>
</reference>
<proteinExistence type="predicted"/>
<dbReference type="InterPro" id="IPR010442">
    <property type="entry name" value="PET_domain"/>
</dbReference>
<feature type="region of interest" description="Disordered" evidence="2">
    <location>
        <begin position="29"/>
        <end position="50"/>
    </location>
</feature>
<feature type="region of interest" description="Disordered" evidence="2">
    <location>
        <begin position="107"/>
        <end position="182"/>
    </location>
</feature>
<dbReference type="OrthoDB" id="10069167at2759"/>
<feature type="domain" description="PET" evidence="3">
    <location>
        <begin position="228"/>
        <end position="336"/>
    </location>
</feature>
<organism evidence="4 5">
    <name type="scientific">Ceratitis capitata</name>
    <name type="common">Mediterranean fruit fly</name>
    <name type="synonym">Tephritis capitata</name>
    <dbReference type="NCBI Taxonomy" id="7213"/>
    <lineage>
        <taxon>Eukaryota</taxon>
        <taxon>Metazoa</taxon>
        <taxon>Ecdysozoa</taxon>
        <taxon>Arthropoda</taxon>
        <taxon>Hexapoda</taxon>
        <taxon>Insecta</taxon>
        <taxon>Pterygota</taxon>
        <taxon>Neoptera</taxon>
        <taxon>Endopterygota</taxon>
        <taxon>Diptera</taxon>
        <taxon>Brachycera</taxon>
        <taxon>Muscomorpha</taxon>
        <taxon>Tephritoidea</taxon>
        <taxon>Tephritidae</taxon>
        <taxon>Ceratitis</taxon>
        <taxon>Ceratitis</taxon>
    </lineage>
</organism>
<sequence>MLSLKETHNRGYSCTKSHFSSATNLLIEDIDPSTPEPSQPPQQHSSTHTPLTHQQLLLEVTMQQPTNYYTQTESELLQLEATGGHLPEYEQLQPEGVNLQQTQTNSAFTPAHHQQQQQQQQQRQSQSQQPTVLTLTTLNNLNRATPNSSTAATPTPTTASNLEASSSSTSNGGGSSNSTTPQHFVAPLQRRCQAPPPTLPLSSISSPLRTANYKSAAYHQHQHHQQQLEFQRNSQSDDDSGCALEEYTWVPPGLRPDQVRFYFSQLPDDKVPYVNSAGEKYRVKQLLHQLPPQDNEVRYCHSLSDEERKELRIFSAQRKREAIGRGAVRLLSDERPCKGYSNKKAQPKKLTKTFLNTPPRPTSLHIVKEKVKGAPRVSRSPVADASVKWLQSVFA</sequence>
<dbReference type="GO" id="GO:0008270">
    <property type="term" value="F:zinc ion binding"/>
    <property type="evidence" value="ECO:0007669"/>
    <property type="project" value="InterPro"/>
</dbReference>
<dbReference type="AlphaFoldDB" id="A0A811VGY2"/>
<name>A0A811VGY2_CERCA</name>
<dbReference type="EMBL" id="CAJHJT010000056">
    <property type="protein sequence ID" value="CAD7013423.1"/>
    <property type="molecule type" value="Genomic_DNA"/>
</dbReference>
<evidence type="ECO:0000313" key="5">
    <source>
        <dbReference type="Proteomes" id="UP000606786"/>
    </source>
</evidence>
<dbReference type="Pfam" id="PF06297">
    <property type="entry name" value="PET"/>
    <property type="match status" value="1"/>
</dbReference>
<protein>
    <submittedName>
        <fullName evidence="4">(Mediterranean fruit fly) hypothetical protein</fullName>
    </submittedName>
</protein>
<dbReference type="PANTHER" id="PTHR24211">
    <property type="entry name" value="LIM DOMAIN-CONTAINING PROTEIN"/>
    <property type="match status" value="1"/>
</dbReference>
<feature type="compositionally biased region" description="Low complexity" evidence="2">
    <location>
        <begin position="41"/>
        <end position="50"/>
    </location>
</feature>
<dbReference type="InterPro" id="IPR033723">
    <property type="entry name" value="PET_prickle"/>
</dbReference>
<dbReference type="PANTHER" id="PTHR24211:SF20">
    <property type="entry name" value="PROTEIN ESPINAS-RELATED"/>
    <property type="match status" value="1"/>
</dbReference>
<dbReference type="Proteomes" id="UP000606786">
    <property type="component" value="Unassembled WGS sequence"/>
</dbReference>
<feature type="region of interest" description="Disordered" evidence="2">
    <location>
        <begin position="218"/>
        <end position="238"/>
    </location>
</feature>
<dbReference type="PROSITE" id="PS51303">
    <property type="entry name" value="PET"/>
    <property type="match status" value="1"/>
</dbReference>
<dbReference type="InterPro" id="IPR047120">
    <property type="entry name" value="Pk/Esn/Tes"/>
</dbReference>
<evidence type="ECO:0000259" key="3">
    <source>
        <dbReference type="PROSITE" id="PS51303"/>
    </source>
</evidence>
<evidence type="ECO:0000313" key="4">
    <source>
        <dbReference type="EMBL" id="CAD7013423.1"/>
    </source>
</evidence>
<comment type="caution">
    <text evidence="4">The sequence shown here is derived from an EMBL/GenBank/DDBJ whole genome shotgun (WGS) entry which is preliminary data.</text>
</comment>